<comment type="caution">
    <text evidence="1">The sequence shown here is derived from an EMBL/GenBank/DDBJ whole genome shotgun (WGS) entry which is preliminary data.</text>
</comment>
<accession>X1RUF3</accession>
<sequence>MMVRSFMERSARHFLTIKAARELRKEVEQAGLENLKILVEAGTSIVGTYLNSCSPEEKTRIKRDFNALFQMGITPDMVLSELARQMPELAPIMEGKEGYKKGEIEKLEAFVKEEAKK</sequence>
<protein>
    <submittedName>
        <fullName evidence="1">Uncharacterized protein</fullName>
    </submittedName>
</protein>
<gene>
    <name evidence="1" type="ORF">S12H4_03210</name>
</gene>
<dbReference type="AlphaFoldDB" id="X1RUF3"/>
<name>X1RUF3_9ZZZZ</name>
<organism evidence="1">
    <name type="scientific">marine sediment metagenome</name>
    <dbReference type="NCBI Taxonomy" id="412755"/>
    <lineage>
        <taxon>unclassified sequences</taxon>
        <taxon>metagenomes</taxon>
        <taxon>ecological metagenomes</taxon>
    </lineage>
</organism>
<proteinExistence type="predicted"/>
<dbReference type="EMBL" id="BARW01000880">
    <property type="protein sequence ID" value="GAI70561.1"/>
    <property type="molecule type" value="Genomic_DNA"/>
</dbReference>
<reference evidence="1" key="1">
    <citation type="journal article" date="2014" name="Front. Microbiol.">
        <title>High frequency of phylogenetically diverse reductive dehalogenase-homologous genes in deep subseafloor sedimentary metagenomes.</title>
        <authorList>
            <person name="Kawai M."/>
            <person name="Futagami T."/>
            <person name="Toyoda A."/>
            <person name="Takaki Y."/>
            <person name="Nishi S."/>
            <person name="Hori S."/>
            <person name="Arai W."/>
            <person name="Tsubouchi T."/>
            <person name="Morono Y."/>
            <person name="Uchiyama I."/>
            <person name="Ito T."/>
            <person name="Fujiyama A."/>
            <person name="Inagaki F."/>
            <person name="Takami H."/>
        </authorList>
    </citation>
    <scope>NUCLEOTIDE SEQUENCE</scope>
    <source>
        <strain evidence="1">Expedition CK06-06</strain>
    </source>
</reference>
<evidence type="ECO:0000313" key="1">
    <source>
        <dbReference type="EMBL" id="GAI70561.1"/>
    </source>
</evidence>